<dbReference type="InterPro" id="IPR036514">
    <property type="entry name" value="SGNH_hydro_sf"/>
</dbReference>
<dbReference type="Pfam" id="PF07833">
    <property type="entry name" value="Cu_amine_oxidN1"/>
    <property type="match status" value="1"/>
</dbReference>
<dbReference type="SUPFAM" id="SSF52266">
    <property type="entry name" value="SGNH hydrolase"/>
    <property type="match status" value="1"/>
</dbReference>
<dbReference type="Gene3D" id="3.30.457.10">
    <property type="entry name" value="Copper amine oxidase-like, N-terminal domain"/>
    <property type="match status" value="1"/>
</dbReference>
<dbReference type="InterPro" id="IPR001087">
    <property type="entry name" value="GDSL"/>
</dbReference>
<sequence>MYVEGKHQYKSLIAGIAVLGMLAGGSGVYAADMPASSVQAAQPVAVQQLKQVYRIVALGDSVSAGYEPSFRTEANPKPYGYVERLNEQGLFRGRTQTSNYGILGLTTEGLRNYIGAVKEGRTLTPDSIQLGLLDPRIAQFGTGTLTAKADLQAANVITLSIGGNDVTPLMKSLTNLSLSEVEADTQLKQLLANYAVNLRQVLNDLTIINPQALIVIADQYQPVPQLAGAAAYLKLEKAASDFSACVDSLVAEFAAKGANIKAAHIAKAFVGNEISYTHIFSDTDIHPNQMGYEVIAKVFSDIIWGSSKKLAQREDPAQIAVVVSGNELNSPYHPTVKNGQTFLPIKDIVSAIGATSVWDTRSNTASISYGSRKVSITIGSKTVLINGVKIPTASPAYLAKFGKETKTFVPLALLAQGLGLDVQYSSKLNTAFINL</sequence>
<name>A0ABS4JJ45_9BACL</name>
<evidence type="ECO:0000313" key="3">
    <source>
        <dbReference type="Proteomes" id="UP001519288"/>
    </source>
</evidence>
<dbReference type="PANTHER" id="PTHR30383:SF27">
    <property type="entry name" value="SPORE GERMINATION LIPASE LIPC"/>
    <property type="match status" value="1"/>
</dbReference>
<proteinExistence type="predicted"/>
<keyword evidence="3" id="KW-1185">Reference proteome</keyword>
<dbReference type="InterPro" id="IPR036582">
    <property type="entry name" value="Mao_N_sf"/>
</dbReference>
<dbReference type="RefSeq" id="WP_209863489.1">
    <property type="nucleotide sequence ID" value="NZ_JAGGLD010000004.1"/>
</dbReference>
<dbReference type="Pfam" id="PF00657">
    <property type="entry name" value="Lipase_GDSL"/>
    <property type="match status" value="1"/>
</dbReference>
<comment type="caution">
    <text evidence="2">The sequence shown here is derived from an EMBL/GenBank/DDBJ whole genome shotgun (WGS) entry which is preliminary data.</text>
</comment>
<dbReference type="PANTHER" id="PTHR30383">
    <property type="entry name" value="THIOESTERASE 1/PROTEASE 1/LYSOPHOSPHOLIPASE L1"/>
    <property type="match status" value="1"/>
</dbReference>
<evidence type="ECO:0000259" key="1">
    <source>
        <dbReference type="Pfam" id="PF07833"/>
    </source>
</evidence>
<feature type="domain" description="Copper amine oxidase-like N-terminal" evidence="1">
    <location>
        <begin position="323"/>
        <end position="433"/>
    </location>
</feature>
<gene>
    <name evidence="2" type="ORF">J2Z69_002762</name>
</gene>
<protein>
    <submittedName>
        <fullName evidence="2">Lysophospholipase L1-like esterase</fullName>
    </submittedName>
</protein>
<dbReference type="EMBL" id="JAGGLD010000004">
    <property type="protein sequence ID" value="MBP2001717.1"/>
    <property type="molecule type" value="Genomic_DNA"/>
</dbReference>
<dbReference type="SUPFAM" id="SSF55383">
    <property type="entry name" value="Copper amine oxidase, domain N"/>
    <property type="match status" value="1"/>
</dbReference>
<dbReference type="Proteomes" id="UP001519288">
    <property type="component" value="Unassembled WGS sequence"/>
</dbReference>
<accession>A0ABS4JJ45</accession>
<evidence type="ECO:0000313" key="2">
    <source>
        <dbReference type="EMBL" id="MBP2001717.1"/>
    </source>
</evidence>
<dbReference type="Gene3D" id="3.40.50.1110">
    <property type="entry name" value="SGNH hydrolase"/>
    <property type="match status" value="1"/>
</dbReference>
<dbReference type="InterPro" id="IPR012854">
    <property type="entry name" value="Cu_amine_oxidase-like_N"/>
</dbReference>
<organism evidence="2 3">
    <name type="scientific">Paenibacillus shirakamiensis</name>
    <dbReference type="NCBI Taxonomy" id="1265935"/>
    <lineage>
        <taxon>Bacteria</taxon>
        <taxon>Bacillati</taxon>
        <taxon>Bacillota</taxon>
        <taxon>Bacilli</taxon>
        <taxon>Bacillales</taxon>
        <taxon>Paenibacillaceae</taxon>
        <taxon>Paenibacillus</taxon>
    </lineage>
</organism>
<dbReference type="InterPro" id="IPR051532">
    <property type="entry name" value="Ester_Hydrolysis_Enzymes"/>
</dbReference>
<reference evidence="2 3" key="1">
    <citation type="submission" date="2021-03" db="EMBL/GenBank/DDBJ databases">
        <title>Genomic Encyclopedia of Type Strains, Phase IV (KMG-IV): sequencing the most valuable type-strain genomes for metagenomic binning, comparative biology and taxonomic classification.</title>
        <authorList>
            <person name="Goeker M."/>
        </authorList>
    </citation>
    <scope>NUCLEOTIDE SEQUENCE [LARGE SCALE GENOMIC DNA]</scope>
    <source>
        <strain evidence="2 3">DSM 26806</strain>
    </source>
</reference>